<evidence type="ECO:0000313" key="1">
    <source>
        <dbReference type="EMBL" id="EHP31324.1"/>
    </source>
</evidence>
<dbReference type="RefSeq" id="WP_008341600.1">
    <property type="nucleotide sequence ID" value="NZ_AFRZ01000001.1"/>
</dbReference>
<accession>H1FU18</accession>
<evidence type="ECO:0000313" key="2">
    <source>
        <dbReference type="Proteomes" id="UP000006431"/>
    </source>
</evidence>
<name>H1FU18_SULGG</name>
<dbReference type="EMBL" id="AFRZ01000001">
    <property type="protein sequence ID" value="EHP31324.1"/>
    <property type="molecule type" value="Genomic_DNA"/>
</dbReference>
<dbReference type="PATRIC" id="fig|929558.5.peg.2792"/>
<proteinExistence type="predicted"/>
<comment type="caution">
    <text evidence="1">The sequence shown here is derived from an EMBL/GenBank/DDBJ whole genome shotgun (WGS) entry which is preliminary data.</text>
</comment>
<dbReference type="HOGENOM" id="CLU_3048721_0_0_7"/>
<gene>
    <name evidence="1" type="ORF">SMGD1_2802</name>
</gene>
<dbReference type="Proteomes" id="UP000006431">
    <property type="component" value="Unassembled WGS sequence"/>
</dbReference>
<organism evidence="1 2">
    <name type="scientific">Sulfurimonas gotlandica (strain DSM 19862 / JCM 16533 / GD1)</name>
    <dbReference type="NCBI Taxonomy" id="929558"/>
    <lineage>
        <taxon>Bacteria</taxon>
        <taxon>Pseudomonadati</taxon>
        <taxon>Campylobacterota</taxon>
        <taxon>Epsilonproteobacteria</taxon>
        <taxon>Campylobacterales</taxon>
        <taxon>Sulfurimonadaceae</taxon>
        <taxon>Sulfurimonas</taxon>
    </lineage>
</organism>
<reference evidence="1 2" key="1">
    <citation type="journal article" date="2012" name="Proc. Natl. Acad. Sci. U.S.A.">
        <title>Genome and physiology of a model Epsilonproteobacterium responsible for sulfide detoxification in marine oxygen depletion zones.</title>
        <authorList>
            <person name="Grote J."/>
            <person name="Schott T."/>
            <person name="Bruckner C.G."/>
            <person name="Glockner F.O."/>
            <person name="Jost G."/>
            <person name="Teeling H."/>
            <person name="Labrenz M."/>
            <person name="Jurgens K."/>
        </authorList>
    </citation>
    <scope>NUCLEOTIDE SEQUENCE [LARGE SCALE GENOMIC DNA]</scope>
    <source>
        <strain evidence="1 2">GD1</strain>
    </source>
</reference>
<keyword evidence="2" id="KW-1185">Reference proteome</keyword>
<dbReference type="AlphaFoldDB" id="H1FU18"/>
<protein>
    <submittedName>
        <fullName evidence="1">Uncharacterized protein</fullName>
    </submittedName>
</protein>
<dbReference type="STRING" id="929558.SMGD1_2802"/>
<sequence length="54" mass="6551">MKDDEILIRPEKLQALKKHLQLRLGRRKKARELLLPQEKSNFVDKMKNVFNTYQ</sequence>